<evidence type="ECO:0000313" key="1">
    <source>
        <dbReference type="EMBL" id="OCB03980.1"/>
    </source>
</evidence>
<accession>A0A1B9C281</accession>
<proteinExistence type="predicted"/>
<evidence type="ECO:0000313" key="2">
    <source>
        <dbReference type="Proteomes" id="UP000093129"/>
    </source>
</evidence>
<dbReference type="RefSeq" id="WP_065412465.1">
    <property type="nucleotide sequence ID" value="NZ_MASQ01000018.1"/>
</dbReference>
<dbReference type="Pfam" id="PF12686">
    <property type="entry name" value="DUF3800"/>
    <property type="match status" value="1"/>
</dbReference>
<protein>
    <recommendedName>
        <fullName evidence="3">DUF3800 domain-containing protein</fullName>
    </recommendedName>
</protein>
<dbReference type="InterPro" id="IPR024524">
    <property type="entry name" value="DUF3800"/>
</dbReference>
<dbReference type="Proteomes" id="UP000093129">
    <property type="component" value="Unassembled WGS sequence"/>
</dbReference>
<dbReference type="EMBL" id="MASQ01000018">
    <property type="protein sequence ID" value="OCB03980.1"/>
    <property type="molecule type" value="Genomic_DNA"/>
</dbReference>
<dbReference type="AlphaFoldDB" id="A0A1B9C281"/>
<comment type="caution">
    <text evidence="1">The sequence shown here is derived from an EMBL/GenBank/DDBJ whole genome shotgun (WGS) entry which is preliminary data.</text>
</comment>
<reference evidence="1 2" key="1">
    <citation type="submission" date="2016-07" db="EMBL/GenBank/DDBJ databases">
        <title>Draft genome of a psychrotolerant acidophile Acidithiobacillus ferrivorans strain YL15.</title>
        <authorList>
            <person name="Peng T."/>
            <person name="Ma L."/>
            <person name="Nan M."/>
            <person name="An N."/>
            <person name="Wang M."/>
            <person name="Qiu G."/>
            <person name="Zeng W."/>
        </authorList>
    </citation>
    <scope>NUCLEOTIDE SEQUENCE [LARGE SCALE GENOMIC DNA]</scope>
    <source>
        <strain evidence="1 2">YL15</strain>
    </source>
</reference>
<organism evidence="1 2">
    <name type="scientific">Acidithiobacillus ferrivorans</name>
    <dbReference type="NCBI Taxonomy" id="160808"/>
    <lineage>
        <taxon>Bacteria</taxon>
        <taxon>Pseudomonadati</taxon>
        <taxon>Pseudomonadota</taxon>
        <taxon>Acidithiobacillia</taxon>
        <taxon>Acidithiobacillales</taxon>
        <taxon>Acidithiobacillaceae</taxon>
        <taxon>Acidithiobacillus</taxon>
    </lineage>
</organism>
<gene>
    <name evidence="1" type="ORF">BBC27_05325</name>
</gene>
<name>A0A1B9C281_9PROT</name>
<evidence type="ECO:0008006" key="3">
    <source>
        <dbReference type="Google" id="ProtNLM"/>
    </source>
</evidence>
<sequence>MNTAASTPLINIYVDESCHLPADRQTVMALGALWCPQTEVRRLSAALRDLKARHRARGELKWSKVSASRLAFYCDLVDWFVAEEPLHFRGLVVLDKQQLNHAAFNQGDHDLFYYKMQFSLLNRILSPDSRYAIYLDIKDTRSRLKLHKLREVLCNNVYDFTSAMIGHIQNIHSHEAELMQLADFFSGALTYRHRGLQGNPAKLAVIDHIEQRQGRSLLQATPLRETKLNVFLFHPRRVGP</sequence>